<evidence type="ECO:0000313" key="2">
    <source>
        <dbReference type="EMBL" id="NBJ94995.1"/>
    </source>
</evidence>
<gene>
    <name evidence="2" type="ORF">D5281_21115</name>
</gene>
<evidence type="ECO:0000256" key="1">
    <source>
        <dbReference type="SAM" id="Phobius"/>
    </source>
</evidence>
<dbReference type="AlphaFoldDB" id="A0A9X5BJ23"/>
<dbReference type="EMBL" id="QZDT01000059">
    <property type="protein sequence ID" value="NBJ94995.1"/>
    <property type="molecule type" value="Genomic_DNA"/>
</dbReference>
<protein>
    <submittedName>
        <fullName evidence="2">Uncharacterized protein</fullName>
    </submittedName>
</protein>
<feature type="transmembrane region" description="Helical" evidence="1">
    <location>
        <begin position="6"/>
        <end position="27"/>
    </location>
</feature>
<keyword evidence="1" id="KW-1133">Transmembrane helix</keyword>
<keyword evidence="1" id="KW-0812">Transmembrane</keyword>
<accession>A0A9X5BJ23</accession>
<comment type="caution">
    <text evidence="2">The sequence shown here is derived from an EMBL/GenBank/DDBJ whole genome shotgun (WGS) entry which is preliminary data.</text>
</comment>
<organism evidence="2 3">
    <name type="scientific">Parablautia muri</name>
    <dbReference type="NCBI Taxonomy" id="2320879"/>
    <lineage>
        <taxon>Bacteria</taxon>
        <taxon>Bacillati</taxon>
        <taxon>Bacillota</taxon>
        <taxon>Clostridia</taxon>
        <taxon>Lachnospirales</taxon>
        <taxon>Lachnospiraceae</taxon>
        <taxon>Parablautia</taxon>
    </lineage>
</organism>
<sequence>MDLFHYLPYLILAAVIGIVLLFGFLFIREIIRGQKGEATCMYCKAAAPKASNHSYLFLIPVYFGDKYGDAENYLRTHMRPIMENRQIPTGQRACRIELYRCSRCDKKQVDITDFLQVRGAVYIKGIYMFAYEPFRHLLEEWDNMANNM</sequence>
<keyword evidence="3" id="KW-1185">Reference proteome</keyword>
<dbReference type="RefSeq" id="WP_160561961.1">
    <property type="nucleotide sequence ID" value="NZ_QZDT01000059.1"/>
</dbReference>
<name>A0A9X5BJ23_9FIRM</name>
<proteinExistence type="predicted"/>
<dbReference type="Proteomes" id="UP001154420">
    <property type="component" value="Unassembled WGS sequence"/>
</dbReference>
<evidence type="ECO:0000313" key="3">
    <source>
        <dbReference type="Proteomes" id="UP001154420"/>
    </source>
</evidence>
<keyword evidence="1" id="KW-0472">Membrane</keyword>
<dbReference type="OrthoDB" id="2045629at2"/>
<reference evidence="2" key="1">
    <citation type="submission" date="2018-09" db="EMBL/GenBank/DDBJ databases">
        <title>Murine metabolic-syndrome-specific gut microbial biobank.</title>
        <authorList>
            <person name="Liu C."/>
        </authorList>
    </citation>
    <scope>NUCLEOTIDE SEQUENCE</scope>
    <source>
        <strain evidence="2">D42-62</strain>
    </source>
</reference>